<sequence>MTTVLAAALTTMVSGAAIEKRDALPAKFTLTSTSTGLDGLIYPTLMYANSSAYIGNIKYSTYSESLDLTSGGDGASFQSFHSSPTGSQRLYVYPTESKPIGFTVPHSAAVPTGAVTTGITQEGGLFAVNGISGSWKACKVDESKVQGTWQLYWDGAGTLEAEGCVAVNITVAESSC</sequence>
<protein>
    <recommendedName>
        <fullName evidence="3">Cell wall protein PhiA</fullName>
    </recommendedName>
</protein>
<dbReference type="AlphaFoldDB" id="A0A3N4KL02"/>
<name>A0A3N4KL02_9PEZI</name>
<evidence type="ECO:0000313" key="2">
    <source>
        <dbReference type="Proteomes" id="UP000277580"/>
    </source>
</evidence>
<reference evidence="1 2" key="1">
    <citation type="journal article" date="2018" name="Nat. Ecol. Evol.">
        <title>Pezizomycetes genomes reveal the molecular basis of ectomycorrhizal truffle lifestyle.</title>
        <authorList>
            <person name="Murat C."/>
            <person name="Payen T."/>
            <person name="Noel B."/>
            <person name="Kuo A."/>
            <person name="Morin E."/>
            <person name="Chen J."/>
            <person name="Kohler A."/>
            <person name="Krizsan K."/>
            <person name="Balestrini R."/>
            <person name="Da Silva C."/>
            <person name="Montanini B."/>
            <person name="Hainaut M."/>
            <person name="Levati E."/>
            <person name="Barry K.W."/>
            <person name="Belfiori B."/>
            <person name="Cichocki N."/>
            <person name="Clum A."/>
            <person name="Dockter R.B."/>
            <person name="Fauchery L."/>
            <person name="Guy J."/>
            <person name="Iotti M."/>
            <person name="Le Tacon F."/>
            <person name="Lindquist E.A."/>
            <person name="Lipzen A."/>
            <person name="Malagnac F."/>
            <person name="Mello A."/>
            <person name="Molinier V."/>
            <person name="Miyauchi S."/>
            <person name="Poulain J."/>
            <person name="Riccioni C."/>
            <person name="Rubini A."/>
            <person name="Sitrit Y."/>
            <person name="Splivallo R."/>
            <person name="Traeger S."/>
            <person name="Wang M."/>
            <person name="Zifcakova L."/>
            <person name="Wipf D."/>
            <person name="Zambonelli A."/>
            <person name="Paolocci F."/>
            <person name="Nowrousian M."/>
            <person name="Ottonello S."/>
            <person name="Baldrian P."/>
            <person name="Spatafora J.W."/>
            <person name="Henrissat B."/>
            <person name="Nagy L.G."/>
            <person name="Aury J.M."/>
            <person name="Wincker P."/>
            <person name="Grigoriev I.V."/>
            <person name="Bonfante P."/>
            <person name="Martin F.M."/>
        </authorList>
    </citation>
    <scope>NUCLEOTIDE SEQUENCE [LARGE SCALE GENOMIC DNA]</scope>
    <source>
        <strain evidence="1 2">CCBAS932</strain>
    </source>
</reference>
<keyword evidence="2" id="KW-1185">Reference proteome</keyword>
<dbReference type="InParanoid" id="A0A3N4KL02"/>
<organism evidence="1 2">
    <name type="scientific">Morchella conica CCBAS932</name>
    <dbReference type="NCBI Taxonomy" id="1392247"/>
    <lineage>
        <taxon>Eukaryota</taxon>
        <taxon>Fungi</taxon>
        <taxon>Dikarya</taxon>
        <taxon>Ascomycota</taxon>
        <taxon>Pezizomycotina</taxon>
        <taxon>Pezizomycetes</taxon>
        <taxon>Pezizales</taxon>
        <taxon>Morchellaceae</taxon>
        <taxon>Morchella</taxon>
    </lineage>
</organism>
<accession>A0A3N4KL02</accession>
<gene>
    <name evidence="1" type="ORF">P167DRAFT_537990</name>
</gene>
<dbReference type="OrthoDB" id="5430620at2759"/>
<proteinExistence type="predicted"/>
<evidence type="ECO:0000313" key="1">
    <source>
        <dbReference type="EMBL" id="RPB10059.1"/>
    </source>
</evidence>
<dbReference type="EMBL" id="ML119146">
    <property type="protein sequence ID" value="RPB10059.1"/>
    <property type="molecule type" value="Genomic_DNA"/>
</dbReference>
<evidence type="ECO:0008006" key="3">
    <source>
        <dbReference type="Google" id="ProtNLM"/>
    </source>
</evidence>
<dbReference type="Proteomes" id="UP000277580">
    <property type="component" value="Unassembled WGS sequence"/>
</dbReference>